<gene>
    <name evidence="1" type="ORF">T07_11111</name>
</gene>
<sequence>MKHLSCNRSTMKQLHIKQKNNVAALQMTHCGFLNADIRNQETFKESIFCSAADLSMTEQPKFGYLKFSNIILSIEYEKHKIT</sequence>
<comment type="caution">
    <text evidence="1">The sequence shown here is derived from an EMBL/GenBank/DDBJ whole genome shotgun (WGS) entry which is preliminary data.</text>
</comment>
<evidence type="ECO:0000313" key="1">
    <source>
        <dbReference type="EMBL" id="KRX24473.1"/>
    </source>
</evidence>
<organism evidence="1 2">
    <name type="scientific">Trichinella nelsoni</name>
    <dbReference type="NCBI Taxonomy" id="6336"/>
    <lineage>
        <taxon>Eukaryota</taxon>
        <taxon>Metazoa</taxon>
        <taxon>Ecdysozoa</taxon>
        <taxon>Nematoda</taxon>
        <taxon>Enoplea</taxon>
        <taxon>Dorylaimia</taxon>
        <taxon>Trichinellida</taxon>
        <taxon>Trichinellidae</taxon>
        <taxon>Trichinella</taxon>
    </lineage>
</organism>
<protein>
    <submittedName>
        <fullName evidence="1">Uncharacterized protein</fullName>
    </submittedName>
</protein>
<accession>A0A0V0SCL0</accession>
<keyword evidence="2" id="KW-1185">Reference proteome</keyword>
<dbReference type="EMBL" id="JYDL01000017">
    <property type="protein sequence ID" value="KRX24473.1"/>
    <property type="molecule type" value="Genomic_DNA"/>
</dbReference>
<dbReference type="Proteomes" id="UP000054630">
    <property type="component" value="Unassembled WGS sequence"/>
</dbReference>
<name>A0A0V0SCL0_9BILA</name>
<evidence type="ECO:0000313" key="2">
    <source>
        <dbReference type="Proteomes" id="UP000054630"/>
    </source>
</evidence>
<dbReference type="AlphaFoldDB" id="A0A0V0SCL0"/>
<reference evidence="1 2" key="1">
    <citation type="submission" date="2015-01" db="EMBL/GenBank/DDBJ databases">
        <title>Evolution of Trichinella species and genotypes.</title>
        <authorList>
            <person name="Korhonen P.K."/>
            <person name="Edoardo P."/>
            <person name="Giuseppe L.R."/>
            <person name="Gasser R.B."/>
        </authorList>
    </citation>
    <scope>NUCLEOTIDE SEQUENCE [LARGE SCALE GENOMIC DNA]</scope>
    <source>
        <strain evidence="1">ISS37</strain>
    </source>
</reference>
<proteinExistence type="predicted"/>